<dbReference type="Gene3D" id="2.30.110.10">
    <property type="entry name" value="Electron Transport, Fmn-binding Protein, Chain A"/>
    <property type="match status" value="1"/>
</dbReference>
<reference evidence="2 3" key="1">
    <citation type="submission" date="2019-12" db="EMBL/GenBank/DDBJ databases">
        <authorList>
            <person name="Li C."/>
            <person name="Zhao J."/>
        </authorList>
    </citation>
    <scope>NUCLEOTIDE SEQUENCE [LARGE SCALE GENOMIC DNA]</scope>
    <source>
        <strain evidence="2 3">NEAU-DD11</strain>
    </source>
</reference>
<keyword evidence="3" id="KW-1185">Reference proteome</keyword>
<organism evidence="2 3">
    <name type="scientific">Massilia cellulosiltytica</name>
    <dbReference type="NCBI Taxonomy" id="2683234"/>
    <lineage>
        <taxon>Bacteria</taxon>
        <taxon>Pseudomonadati</taxon>
        <taxon>Pseudomonadota</taxon>
        <taxon>Betaproteobacteria</taxon>
        <taxon>Burkholderiales</taxon>
        <taxon>Oxalobacteraceae</taxon>
        <taxon>Telluria group</taxon>
        <taxon>Massilia</taxon>
    </lineage>
</organism>
<dbReference type="PANTHER" id="PTHR34818">
    <property type="entry name" value="PROTEIN BLI-3"/>
    <property type="match status" value="1"/>
</dbReference>
<name>A0A7X3FWP6_9BURK</name>
<dbReference type="RefSeq" id="WP_160407577.1">
    <property type="nucleotide sequence ID" value="NZ_WSES01000002.1"/>
</dbReference>
<dbReference type="AlphaFoldDB" id="A0A7X3FWP6"/>
<comment type="caution">
    <text evidence="2">The sequence shown here is derived from an EMBL/GenBank/DDBJ whole genome shotgun (WGS) entry which is preliminary data.</text>
</comment>
<dbReference type="Pfam" id="PF16242">
    <property type="entry name" value="Pyrid_ox_like"/>
    <property type="match status" value="1"/>
</dbReference>
<dbReference type="InterPro" id="IPR012349">
    <property type="entry name" value="Split_barrel_FMN-bd"/>
</dbReference>
<gene>
    <name evidence="2" type="ORF">GPY61_05505</name>
</gene>
<dbReference type="InterPro" id="IPR038725">
    <property type="entry name" value="YdaG_split_barrel_FMN-bd"/>
</dbReference>
<evidence type="ECO:0000313" key="3">
    <source>
        <dbReference type="Proteomes" id="UP000443353"/>
    </source>
</evidence>
<feature type="domain" description="General stress protein FMN-binding split barrel" evidence="1">
    <location>
        <begin position="20"/>
        <end position="169"/>
    </location>
</feature>
<dbReference type="InterPro" id="IPR052917">
    <property type="entry name" value="Stress-Dev_Protein"/>
</dbReference>
<sequence>MDSINRNQPETNRRDLSGSEAIKRVKDMTIDANTCFFCTAGSTGSTNGVRPMSVRKADDAGNLWFLSANDSHKNHELAANPAVKLYFQRDAHAGFLELEGRAEILEDRARIHDLWNPMLKTWFTEGEDDSRISVIRFAPQSGYYWDNKHGNLVAGAKMAVGALVGKTLDDSIEGRLMF</sequence>
<dbReference type="PANTHER" id="PTHR34818:SF1">
    <property type="entry name" value="PROTEIN BLI-3"/>
    <property type="match status" value="1"/>
</dbReference>
<proteinExistence type="predicted"/>
<protein>
    <submittedName>
        <fullName evidence="2">General stress protein</fullName>
    </submittedName>
</protein>
<accession>A0A7X3FWP6</accession>
<evidence type="ECO:0000313" key="2">
    <source>
        <dbReference type="EMBL" id="MVW59378.1"/>
    </source>
</evidence>
<dbReference type="SUPFAM" id="SSF50475">
    <property type="entry name" value="FMN-binding split barrel"/>
    <property type="match status" value="1"/>
</dbReference>
<dbReference type="Proteomes" id="UP000443353">
    <property type="component" value="Unassembled WGS sequence"/>
</dbReference>
<dbReference type="EMBL" id="WSES01000002">
    <property type="protein sequence ID" value="MVW59378.1"/>
    <property type="molecule type" value="Genomic_DNA"/>
</dbReference>
<evidence type="ECO:0000259" key="1">
    <source>
        <dbReference type="Pfam" id="PF16242"/>
    </source>
</evidence>